<dbReference type="AlphaFoldDB" id="A0A7D5T5A6"/>
<name>A0A7D5T5A6_9EURY</name>
<accession>A0A7D5T5A6</accession>
<protein>
    <recommendedName>
        <fullName evidence="1">DUF7692 domain-containing protein</fullName>
    </recommendedName>
</protein>
<dbReference type="Proteomes" id="UP000509667">
    <property type="component" value="Chromosome"/>
</dbReference>
<evidence type="ECO:0000259" key="1">
    <source>
        <dbReference type="Pfam" id="PF24743"/>
    </source>
</evidence>
<proteinExistence type="predicted"/>
<feature type="domain" description="DUF7692" evidence="1">
    <location>
        <begin position="1"/>
        <end position="55"/>
    </location>
</feature>
<dbReference type="Pfam" id="PF24743">
    <property type="entry name" value="DUF7692"/>
    <property type="match status" value="1"/>
</dbReference>
<keyword evidence="3" id="KW-1185">Reference proteome</keyword>
<reference evidence="2 3" key="1">
    <citation type="submission" date="2020-07" db="EMBL/GenBank/DDBJ databases">
        <title>Halosimplex pelagicum sp. nov. and Halosimplex rubrum sp. nov., isolated from salted brown alga Laminaria, and emended description of the genus Halosimplex.</title>
        <authorList>
            <person name="Cui H."/>
        </authorList>
    </citation>
    <scope>NUCLEOTIDE SEQUENCE [LARGE SCALE GENOMIC DNA]</scope>
    <source>
        <strain evidence="2 3">R27</strain>
    </source>
</reference>
<sequence length="88" mass="10143">MRIREDGKHAHRTDTIEQAAEFWGCNKTTALMRSADFARRIDERIRTVLARDDLTVAQKREIAETLTIPGTYELRVDETVAVERGVDR</sequence>
<organism evidence="2 3">
    <name type="scientific">Halosimplex rubrum</name>
    <dbReference type="NCBI Taxonomy" id="869889"/>
    <lineage>
        <taxon>Archaea</taxon>
        <taxon>Methanobacteriati</taxon>
        <taxon>Methanobacteriota</taxon>
        <taxon>Stenosarchaea group</taxon>
        <taxon>Halobacteria</taxon>
        <taxon>Halobacteriales</taxon>
        <taxon>Haloarculaceae</taxon>
        <taxon>Halosimplex</taxon>
    </lineage>
</organism>
<evidence type="ECO:0000313" key="2">
    <source>
        <dbReference type="EMBL" id="QLH77569.1"/>
    </source>
</evidence>
<dbReference type="RefSeq" id="WP_179911494.1">
    <property type="nucleotide sequence ID" value="NZ_CP058910.1"/>
</dbReference>
<dbReference type="InterPro" id="IPR056109">
    <property type="entry name" value="DUF7692"/>
</dbReference>
<dbReference type="GeneID" id="56078154"/>
<gene>
    <name evidence="2" type="ORF">HZS55_09785</name>
</gene>
<evidence type="ECO:0000313" key="3">
    <source>
        <dbReference type="Proteomes" id="UP000509667"/>
    </source>
</evidence>
<dbReference type="EMBL" id="CP058910">
    <property type="protein sequence ID" value="QLH77569.1"/>
    <property type="molecule type" value="Genomic_DNA"/>
</dbReference>
<dbReference type="OrthoDB" id="197139at2157"/>
<dbReference type="KEGG" id="hrr:HZS55_09785"/>